<keyword evidence="1" id="KW-1133">Transmembrane helix</keyword>
<keyword evidence="3" id="KW-1185">Reference proteome</keyword>
<feature type="transmembrane region" description="Helical" evidence="1">
    <location>
        <begin position="12"/>
        <end position="36"/>
    </location>
</feature>
<evidence type="ECO:0000313" key="3">
    <source>
        <dbReference type="Proteomes" id="UP000018465"/>
    </source>
</evidence>
<proteinExistence type="predicted"/>
<name>A0ABP2ZDN9_ACILW</name>
<sequence length="155" mass="17592">MLLDDLLSCLTINFHNLATPLPVVIFLLSISAYNSLTNNNKTITMKHITLTTLLLSLTLSGCQKQPDEDVDPIATTTAFENSDNILSKYLEKLDSEFTTQDVRVKILCRDYPREYEKNYMPNLLKLSPGEYSEVALLADMDLVLDHYKEKDAIQC</sequence>
<keyword evidence="1" id="KW-0812">Transmembrane</keyword>
<gene>
    <name evidence="2" type="ORF">P800_00415</name>
</gene>
<accession>A0ABP2ZDN9</accession>
<dbReference type="EMBL" id="AYHO01000002">
    <property type="protein sequence ID" value="ESJ95601.1"/>
    <property type="molecule type" value="Genomic_DNA"/>
</dbReference>
<organism evidence="2 3">
    <name type="scientific">Acinetobacter lwoffii NCTC 5866 = CIP 64.10 = NIPH 512</name>
    <dbReference type="NCBI Taxonomy" id="981327"/>
    <lineage>
        <taxon>Bacteria</taxon>
        <taxon>Pseudomonadati</taxon>
        <taxon>Pseudomonadota</taxon>
        <taxon>Gammaproteobacteria</taxon>
        <taxon>Moraxellales</taxon>
        <taxon>Moraxellaceae</taxon>
        <taxon>Acinetobacter</taxon>
    </lineage>
</organism>
<comment type="caution">
    <text evidence="2">The sequence shown here is derived from an EMBL/GenBank/DDBJ whole genome shotgun (WGS) entry which is preliminary data.</text>
</comment>
<dbReference type="Proteomes" id="UP000018465">
    <property type="component" value="Unassembled WGS sequence"/>
</dbReference>
<evidence type="ECO:0000313" key="2">
    <source>
        <dbReference type="EMBL" id="ESJ95601.1"/>
    </source>
</evidence>
<protein>
    <submittedName>
        <fullName evidence="2">Uncharacterized protein</fullName>
    </submittedName>
</protein>
<evidence type="ECO:0000256" key="1">
    <source>
        <dbReference type="SAM" id="Phobius"/>
    </source>
</evidence>
<keyword evidence="1" id="KW-0472">Membrane</keyword>
<reference evidence="2 3" key="1">
    <citation type="submission" date="2013-10" db="EMBL/GenBank/DDBJ databases">
        <title>The Genome Sequence of Acinetobacter lwoffii NIPH 512.</title>
        <authorList>
            <consortium name="The Broad Institute Genomics Platform"/>
            <consortium name="The Broad Institute Genome Sequencing Center for Infectious Disease"/>
            <person name="Cerqueira G."/>
            <person name="Feldgarden M."/>
            <person name="Courvalin P."/>
            <person name="Grillot-Courvalin C."/>
            <person name="Clermont D."/>
            <person name="Rocha E."/>
            <person name="Yoon E.-J."/>
            <person name="Nemec A."/>
            <person name="Young S.K."/>
            <person name="Zeng Q."/>
            <person name="Gargeya S."/>
            <person name="Fitzgerald M."/>
            <person name="Abouelleil A."/>
            <person name="Alvarado L."/>
            <person name="Berlin A.M."/>
            <person name="Chapman S.B."/>
            <person name="Gainer-Dewar J."/>
            <person name="Goldberg J."/>
            <person name="Gnerre S."/>
            <person name="Griggs A."/>
            <person name="Gujja S."/>
            <person name="Hansen M."/>
            <person name="Howarth C."/>
            <person name="Imamovic A."/>
            <person name="Ireland A."/>
            <person name="Larimer J."/>
            <person name="McCowan C."/>
            <person name="Murphy C."/>
            <person name="Pearson M."/>
            <person name="Poon T.W."/>
            <person name="Priest M."/>
            <person name="Roberts A."/>
            <person name="Saif S."/>
            <person name="Shea T."/>
            <person name="Sykes S."/>
            <person name="Wortman J."/>
            <person name="Nusbaum C."/>
            <person name="Birren B."/>
        </authorList>
    </citation>
    <scope>NUCLEOTIDE SEQUENCE [LARGE SCALE GENOMIC DNA]</scope>
    <source>
        <strain evidence="2 3">NIPH 512</strain>
    </source>
</reference>